<evidence type="ECO:0000313" key="1">
    <source>
        <dbReference type="EMBL" id="TKR95657.1"/>
    </source>
</evidence>
<protein>
    <submittedName>
        <fullName evidence="1">Uncharacterized protein</fullName>
    </submittedName>
</protein>
<dbReference type="AlphaFoldDB" id="A0A4U5PGD0"/>
<organism evidence="1 2">
    <name type="scientific">Steinernema carpocapsae</name>
    <name type="common">Entomopathogenic nematode</name>
    <dbReference type="NCBI Taxonomy" id="34508"/>
    <lineage>
        <taxon>Eukaryota</taxon>
        <taxon>Metazoa</taxon>
        <taxon>Ecdysozoa</taxon>
        <taxon>Nematoda</taxon>
        <taxon>Chromadorea</taxon>
        <taxon>Rhabditida</taxon>
        <taxon>Tylenchina</taxon>
        <taxon>Panagrolaimomorpha</taxon>
        <taxon>Strongyloidoidea</taxon>
        <taxon>Steinernematidae</taxon>
        <taxon>Steinernema</taxon>
    </lineage>
</organism>
<proteinExistence type="predicted"/>
<dbReference type="EMBL" id="AZBU02000002">
    <property type="protein sequence ID" value="TKR95657.1"/>
    <property type="molecule type" value="Genomic_DNA"/>
</dbReference>
<accession>A0A4U5PGD0</accession>
<comment type="caution">
    <text evidence="1">The sequence shown here is derived from an EMBL/GenBank/DDBJ whole genome shotgun (WGS) entry which is preliminary data.</text>
</comment>
<dbReference type="Proteomes" id="UP000298663">
    <property type="component" value="Unassembled WGS sequence"/>
</dbReference>
<gene>
    <name evidence="1" type="ORF">L596_009794</name>
</gene>
<reference evidence="1 2" key="2">
    <citation type="journal article" date="2019" name="G3 (Bethesda)">
        <title>Hybrid Assembly of the Genome of the Entomopathogenic Nematode Steinernema carpocapsae Identifies the X-Chromosome.</title>
        <authorList>
            <person name="Serra L."/>
            <person name="Macchietto M."/>
            <person name="Macias-Munoz A."/>
            <person name="McGill C.J."/>
            <person name="Rodriguez I.M."/>
            <person name="Rodriguez B."/>
            <person name="Murad R."/>
            <person name="Mortazavi A."/>
        </authorList>
    </citation>
    <scope>NUCLEOTIDE SEQUENCE [LARGE SCALE GENOMIC DNA]</scope>
    <source>
        <strain evidence="1 2">ALL</strain>
    </source>
</reference>
<reference evidence="1 2" key="1">
    <citation type="journal article" date="2015" name="Genome Biol.">
        <title>Comparative genomics of Steinernema reveals deeply conserved gene regulatory networks.</title>
        <authorList>
            <person name="Dillman A.R."/>
            <person name="Macchietto M."/>
            <person name="Porter C.F."/>
            <person name="Rogers A."/>
            <person name="Williams B."/>
            <person name="Antoshechkin I."/>
            <person name="Lee M.M."/>
            <person name="Goodwin Z."/>
            <person name="Lu X."/>
            <person name="Lewis E.E."/>
            <person name="Goodrich-Blair H."/>
            <person name="Stock S.P."/>
            <person name="Adams B.J."/>
            <person name="Sternberg P.W."/>
            <person name="Mortazavi A."/>
        </authorList>
    </citation>
    <scope>NUCLEOTIDE SEQUENCE [LARGE SCALE GENOMIC DNA]</scope>
    <source>
        <strain evidence="1 2">ALL</strain>
    </source>
</reference>
<name>A0A4U5PGD0_STECR</name>
<keyword evidence="2" id="KW-1185">Reference proteome</keyword>
<evidence type="ECO:0000313" key="2">
    <source>
        <dbReference type="Proteomes" id="UP000298663"/>
    </source>
</evidence>
<sequence length="85" mass="9695">MVCLLLKNVIKMGLLSSLFKKMGAMLAQFRYTNVCHPSVRLPKCLATFTTIPYSKQKQLLYYLSYENSFLPLALRLFALFAAPTL</sequence>